<dbReference type="EMBL" id="JAHZUY010000057">
    <property type="protein sequence ID" value="MBW8270877.1"/>
    <property type="molecule type" value="Genomic_DNA"/>
</dbReference>
<sequence>MTDGAVRAAPGTISGPALAAGGATPIPRATGPPPAGFVPAARAARGTAGAGLAAGFAGAFACTFADSFAAVLVAVLAAGLVWAFRAGRAAAPREGGAARFVGRVVFVVLGTGFGLVFLIVLVAGAPPARRFAVVAAAGRDFSAAERSARGLPAAAAPPESRAAPAAARWRTFTADRNAAMGFADRPFVRALLPSASTGPPVGRFLGLVLSFFARADAFMSEPSPPHCAQRANPAAGRPRPQPASGAHGTRAALSLPSASRCLAPWDRCGRLAAPPGHLFSPFAGASSSSPRRSLGT</sequence>
<gene>
    <name evidence="3" type="ORF">K1J50_15440</name>
</gene>
<comment type="caution">
    <text evidence="3">The sequence shown here is derived from an EMBL/GenBank/DDBJ whole genome shotgun (WGS) entry which is preliminary data.</text>
</comment>
<feature type="transmembrane region" description="Helical" evidence="2">
    <location>
        <begin position="56"/>
        <end position="84"/>
    </location>
</feature>
<keyword evidence="2" id="KW-0812">Transmembrane</keyword>
<evidence type="ECO:0000256" key="2">
    <source>
        <dbReference type="SAM" id="Phobius"/>
    </source>
</evidence>
<keyword evidence="4" id="KW-1185">Reference proteome</keyword>
<evidence type="ECO:0008006" key="5">
    <source>
        <dbReference type="Google" id="ProtNLM"/>
    </source>
</evidence>
<dbReference type="Proteomes" id="UP001519924">
    <property type="component" value="Unassembled WGS sequence"/>
</dbReference>
<protein>
    <recommendedName>
        <fullName evidence="5">DUF4190 domain-containing protein</fullName>
    </recommendedName>
</protein>
<accession>A0ABS7F7F0</accession>
<organism evidence="3 4">
    <name type="scientific">Caldovatus aquaticus</name>
    <dbReference type="NCBI Taxonomy" id="2865671"/>
    <lineage>
        <taxon>Bacteria</taxon>
        <taxon>Pseudomonadati</taxon>
        <taxon>Pseudomonadota</taxon>
        <taxon>Alphaproteobacteria</taxon>
        <taxon>Acetobacterales</taxon>
        <taxon>Roseomonadaceae</taxon>
        <taxon>Caldovatus</taxon>
    </lineage>
</organism>
<evidence type="ECO:0000313" key="3">
    <source>
        <dbReference type="EMBL" id="MBW8270877.1"/>
    </source>
</evidence>
<reference evidence="3 4" key="1">
    <citation type="submission" date="2021-08" db="EMBL/GenBank/DDBJ databases">
        <title>Caldovatus sediminis gen. nov., sp. nov., a moderately thermophilic bacterium isolated from a hot spring.</title>
        <authorList>
            <person name="Hu C.-J."/>
            <person name="Li W.-J."/>
            <person name="Xian W.-D."/>
        </authorList>
    </citation>
    <scope>NUCLEOTIDE SEQUENCE [LARGE SCALE GENOMIC DNA]</scope>
    <source>
        <strain evidence="3 4">SYSU G05006</strain>
    </source>
</reference>
<keyword evidence="2" id="KW-1133">Transmembrane helix</keyword>
<proteinExistence type="predicted"/>
<keyword evidence="2" id="KW-0472">Membrane</keyword>
<dbReference type="RefSeq" id="WP_220118666.1">
    <property type="nucleotide sequence ID" value="NZ_JAHZUY010000057.1"/>
</dbReference>
<feature type="transmembrane region" description="Helical" evidence="2">
    <location>
        <begin position="104"/>
        <end position="125"/>
    </location>
</feature>
<evidence type="ECO:0000256" key="1">
    <source>
        <dbReference type="SAM" id="MobiDB-lite"/>
    </source>
</evidence>
<feature type="region of interest" description="Disordered" evidence="1">
    <location>
        <begin position="222"/>
        <end position="250"/>
    </location>
</feature>
<name>A0ABS7F7F0_9PROT</name>
<evidence type="ECO:0000313" key="4">
    <source>
        <dbReference type="Proteomes" id="UP001519924"/>
    </source>
</evidence>